<organism evidence="2">
    <name type="scientific">Sesamum radiatum</name>
    <name type="common">Black benniseed</name>
    <dbReference type="NCBI Taxonomy" id="300843"/>
    <lineage>
        <taxon>Eukaryota</taxon>
        <taxon>Viridiplantae</taxon>
        <taxon>Streptophyta</taxon>
        <taxon>Embryophyta</taxon>
        <taxon>Tracheophyta</taxon>
        <taxon>Spermatophyta</taxon>
        <taxon>Magnoliopsida</taxon>
        <taxon>eudicotyledons</taxon>
        <taxon>Gunneridae</taxon>
        <taxon>Pentapetalae</taxon>
        <taxon>asterids</taxon>
        <taxon>lamiids</taxon>
        <taxon>Lamiales</taxon>
        <taxon>Pedaliaceae</taxon>
        <taxon>Sesamum</taxon>
    </lineage>
</organism>
<protein>
    <submittedName>
        <fullName evidence="2">Uncharacterized protein</fullName>
    </submittedName>
</protein>
<name>A0AAW2UP04_SESRA</name>
<sequence length="249" mass="27596">MNWKPAGLAATRPRRRSQALLPFVKTPAGQPPPPPAEDSLEALYNLQDDEEKAEILFLGREKKVLFDIGFGPRAARNGDNVPELGPGTAAATVASSCGDGKARFHSECDSSFTAEEVLDEHKKEKERRQRCWEALLDVAEDALREYEENLGKTEQNRRASREPGDGGEWLKRWAKKNSMGQCRIIGEVDSYDLEVAAEVVAPPVMRSKRETSVALPNKFRDSLLSSVVAAEEFSRPSRSGKSATNRKSR</sequence>
<comment type="caution">
    <text evidence="2">The sequence shown here is derived from an EMBL/GenBank/DDBJ whole genome shotgun (WGS) entry which is preliminary data.</text>
</comment>
<proteinExistence type="predicted"/>
<evidence type="ECO:0000313" key="2">
    <source>
        <dbReference type="EMBL" id="KAL0418293.1"/>
    </source>
</evidence>
<feature type="region of interest" description="Disordered" evidence="1">
    <location>
        <begin position="149"/>
        <end position="168"/>
    </location>
</feature>
<dbReference type="EMBL" id="JACGWJ010000005">
    <property type="protein sequence ID" value="KAL0418293.1"/>
    <property type="molecule type" value="Genomic_DNA"/>
</dbReference>
<accession>A0AAW2UP04</accession>
<reference evidence="2" key="2">
    <citation type="journal article" date="2024" name="Plant">
        <title>Genomic evolution and insights into agronomic trait innovations of Sesamum species.</title>
        <authorList>
            <person name="Miao H."/>
            <person name="Wang L."/>
            <person name="Qu L."/>
            <person name="Liu H."/>
            <person name="Sun Y."/>
            <person name="Le M."/>
            <person name="Wang Q."/>
            <person name="Wei S."/>
            <person name="Zheng Y."/>
            <person name="Lin W."/>
            <person name="Duan Y."/>
            <person name="Cao H."/>
            <person name="Xiong S."/>
            <person name="Wang X."/>
            <person name="Wei L."/>
            <person name="Li C."/>
            <person name="Ma Q."/>
            <person name="Ju M."/>
            <person name="Zhao R."/>
            <person name="Li G."/>
            <person name="Mu C."/>
            <person name="Tian Q."/>
            <person name="Mei H."/>
            <person name="Zhang T."/>
            <person name="Gao T."/>
            <person name="Zhang H."/>
        </authorList>
    </citation>
    <scope>NUCLEOTIDE SEQUENCE</scope>
    <source>
        <strain evidence="2">G02</strain>
    </source>
</reference>
<evidence type="ECO:0000256" key="1">
    <source>
        <dbReference type="SAM" id="MobiDB-lite"/>
    </source>
</evidence>
<gene>
    <name evidence="2" type="ORF">Sradi_1242800</name>
</gene>
<dbReference type="AlphaFoldDB" id="A0AAW2UP04"/>
<reference evidence="2" key="1">
    <citation type="submission" date="2020-06" db="EMBL/GenBank/DDBJ databases">
        <authorList>
            <person name="Li T."/>
            <person name="Hu X."/>
            <person name="Zhang T."/>
            <person name="Song X."/>
            <person name="Zhang H."/>
            <person name="Dai N."/>
            <person name="Sheng W."/>
            <person name="Hou X."/>
            <person name="Wei L."/>
        </authorList>
    </citation>
    <scope>NUCLEOTIDE SEQUENCE</scope>
    <source>
        <strain evidence="2">G02</strain>
        <tissue evidence="2">Leaf</tissue>
    </source>
</reference>